<organism evidence="2 3">
    <name type="scientific">Mesorhizobium temperatum</name>
    <dbReference type="NCBI Taxonomy" id="241416"/>
    <lineage>
        <taxon>Bacteria</taxon>
        <taxon>Pseudomonadati</taxon>
        <taxon>Pseudomonadota</taxon>
        <taxon>Alphaproteobacteria</taxon>
        <taxon>Hyphomicrobiales</taxon>
        <taxon>Phyllobacteriaceae</taxon>
        <taxon>Mesorhizobium</taxon>
    </lineage>
</organism>
<dbReference type="Proteomes" id="UP000216442">
    <property type="component" value="Unassembled WGS sequence"/>
</dbReference>
<name>A0A271LHJ3_9HYPH</name>
<protein>
    <submittedName>
        <fullName evidence="2">Uncharacterized protein</fullName>
    </submittedName>
</protein>
<keyword evidence="3" id="KW-1185">Reference proteome</keyword>
<dbReference type="AlphaFoldDB" id="A0A271LHJ3"/>
<reference evidence="2 3" key="1">
    <citation type="submission" date="2017-08" db="EMBL/GenBank/DDBJ databases">
        <title>Mesorhizobium wenxinae sp. nov., a novel rhizobial species isolated from root nodules of chickpea (Cicer arietinum L.).</title>
        <authorList>
            <person name="Zhang J."/>
        </authorList>
    </citation>
    <scope>NUCLEOTIDE SEQUENCE [LARGE SCALE GENOMIC DNA]</scope>
    <source>
        <strain evidence="2 3">SDW018</strain>
    </source>
</reference>
<dbReference type="EMBL" id="NPKJ01000062">
    <property type="protein sequence ID" value="PAQ06855.1"/>
    <property type="molecule type" value="Genomic_DNA"/>
</dbReference>
<comment type="caution">
    <text evidence="2">The sequence shown here is derived from an EMBL/GenBank/DDBJ whole genome shotgun (WGS) entry which is preliminary data.</text>
</comment>
<keyword evidence="1" id="KW-0472">Membrane</keyword>
<accession>A0A271LHJ3</accession>
<feature type="transmembrane region" description="Helical" evidence="1">
    <location>
        <begin position="6"/>
        <end position="27"/>
    </location>
</feature>
<dbReference type="RefSeq" id="WP_095494904.1">
    <property type="nucleotide sequence ID" value="NZ_NPKJ01000062.1"/>
</dbReference>
<dbReference type="OrthoDB" id="8095541at2"/>
<sequence length="68" mass="7882">MDEASLVRQLVNWLPFILIFVVWFAYMRRVATRQGSMAEIGRENTEAVRQNTEVLKALLAKLESQSKQ</sequence>
<gene>
    <name evidence="2" type="ORF">CIT26_24035</name>
</gene>
<evidence type="ECO:0000313" key="2">
    <source>
        <dbReference type="EMBL" id="PAQ06855.1"/>
    </source>
</evidence>
<evidence type="ECO:0000256" key="1">
    <source>
        <dbReference type="SAM" id="Phobius"/>
    </source>
</evidence>
<proteinExistence type="predicted"/>
<evidence type="ECO:0000313" key="3">
    <source>
        <dbReference type="Proteomes" id="UP000216442"/>
    </source>
</evidence>
<keyword evidence="1" id="KW-0812">Transmembrane</keyword>
<keyword evidence="1" id="KW-1133">Transmembrane helix</keyword>